<dbReference type="Proteomes" id="UP000195781">
    <property type="component" value="Unassembled WGS sequence"/>
</dbReference>
<keyword evidence="2" id="KW-1185">Reference proteome</keyword>
<evidence type="ECO:0000313" key="1">
    <source>
        <dbReference type="EMBL" id="OUN88484.1"/>
    </source>
</evidence>
<protein>
    <submittedName>
        <fullName evidence="1">Uncharacterized protein</fullName>
    </submittedName>
</protein>
<comment type="caution">
    <text evidence="1">The sequence shown here is derived from an EMBL/GenBank/DDBJ whole genome shotgun (WGS) entry which is preliminary data.</text>
</comment>
<dbReference type="RefSeq" id="WP_094335584.1">
    <property type="nucleotide sequence ID" value="NZ_NFIE01000012.1"/>
</dbReference>
<gene>
    <name evidence="1" type="ORF">B5G02_06095</name>
</gene>
<evidence type="ECO:0000313" key="2">
    <source>
        <dbReference type="Proteomes" id="UP000195781"/>
    </source>
</evidence>
<dbReference type="EMBL" id="NFIE01000012">
    <property type="protein sequence ID" value="OUN88484.1"/>
    <property type="molecule type" value="Genomic_DNA"/>
</dbReference>
<proteinExistence type="predicted"/>
<dbReference type="OrthoDB" id="5460858at2"/>
<sequence>MLSVAFCTCTDHACPNHPTNHDRGCTPCIAKCLSQHEIPTCFFRDVSLDLKPGDEQDWTYRGFAEHVRARLAEDEA</sequence>
<dbReference type="Pfam" id="PF20095">
    <property type="entry name" value="DUF6485"/>
    <property type="match status" value="1"/>
</dbReference>
<reference evidence="2" key="1">
    <citation type="submission" date="2017-04" db="EMBL/GenBank/DDBJ databases">
        <title>Function of individual gut microbiota members based on whole genome sequencing of pure cultures obtained from chicken caecum.</title>
        <authorList>
            <person name="Medvecky M."/>
            <person name="Cejkova D."/>
            <person name="Polansky O."/>
            <person name="Karasova D."/>
            <person name="Kubasova T."/>
            <person name="Cizek A."/>
            <person name="Rychlik I."/>
        </authorList>
    </citation>
    <scope>NUCLEOTIDE SEQUENCE [LARGE SCALE GENOMIC DNA]</scope>
    <source>
        <strain evidence="2">An5</strain>
    </source>
</reference>
<accession>A0A1Y3XSJ4</accession>
<name>A0A1Y3XSJ4_9ACTN</name>
<dbReference type="AlphaFoldDB" id="A0A1Y3XSJ4"/>
<organism evidence="1 2">
    <name type="scientific">[Collinsella] massiliensis</name>
    <dbReference type="NCBI Taxonomy" id="1232426"/>
    <lineage>
        <taxon>Bacteria</taxon>
        <taxon>Bacillati</taxon>
        <taxon>Actinomycetota</taxon>
        <taxon>Coriobacteriia</taxon>
        <taxon>Coriobacteriales</taxon>
        <taxon>Coriobacteriaceae</taxon>
        <taxon>Enorma</taxon>
    </lineage>
</organism>